<dbReference type="RefSeq" id="WP_073166025.1">
    <property type="nucleotide sequence ID" value="NZ_FQUW01000026.1"/>
</dbReference>
<dbReference type="AlphaFoldDB" id="A0A1M5B864"/>
<feature type="signal peptide" evidence="1">
    <location>
        <begin position="1"/>
        <end position="26"/>
    </location>
</feature>
<keyword evidence="3" id="KW-1185">Reference proteome</keyword>
<keyword evidence="1" id="KW-0732">Signal</keyword>
<evidence type="ECO:0000313" key="3">
    <source>
        <dbReference type="Proteomes" id="UP000184196"/>
    </source>
</evidence>
<accession>A0A1M5B864</accession>
<protein>
    <submittedName>
        <fullName evidence="2">Uncharacterized protein</fullName>
    </submittedName>
</protein>
<dbReference type="EMBL" id="FQUW01000026">
    <property type="protein sequence ID" value="SHF38638.1"/>
    <property type="molecule type" value="Genomic_DNA"/>
</dbReference>
<dbReference type="Proteomes" id="UP000184196">
    <property type="component" value="Unassembled WGS sequence"/>
</dbReference>
<evidence type="ECO:0000313" key="2">
    <source>
        <dbReference type="EMBL" id="SHF38638.1"/>
    </source>
</evidence>
<feature type="chain" id="PRO_5012138120" evidence="1">
    <location>
        <begin position="27"/>
        <end position="148"/>
    </location>
</feature>
<evidence type="ECO:0000256" key="1">
    <source>
        <dbReference type="SAM" id="SignalP"/>
    </source>
</evidence>
<proteinExistence type="predicted"/>
<name>A0A1M5B864_9FIRM</name>
<gene>
    <name evidence="2" type="ORF">SAMN02745218_02121</name>
</gene>
<reference evidence="3" key="1">
    <citation type="submission" date="2016-11" db="EMBL/GenBank/DDBJ databases">
        <authorList>
            <person name="Varghese N."/>
            <person name="Submissions S."/>
        </authorList>
    </citation>
    <scope>NUCLEOTIDE SEQUENCE [LARGE SCALE GENOMIC DNA]</scope>
    <source>
        <strain evidence="3">DSM 11792</strain>
    </source>
</reference>
<dbReference type="OrthoDB" id="3066548at2"/>
<sequence length="148" mass="16104">MRKRKFLLAFVAALMLLLSSVPGVWAQEPVQNSYEGEGFHYVSGESFPTAIQVTGYDQKTRNYYLNYTLHTTKTVDAAQTVTFNYVIEVFDANGVQIGNLGTFDVPETASGDVGSTDATVKNSEITINDPGLPAAYRVVITIIETAVA</sequence>
<organism evidence="2 3">
    <name type="scientific">Desulfofundulus australicus DSM 11792</name>
    <dbReference type="NCBI Taxonomy" id="1121425"/>
    <lineage>
        <taxon>Bacteria</taxon>
        <taxon>Bacillati</taxon>
        <taxon>Bacillota</taxon>
        <taxon>Clostridia</taxon>
        <taxon>Eubacteriales</taxon>
        <taxon>Peptococcaceae</taxon>
        <taxon>Desulfofundulus</taxon>
    </lineage>
</organism>